<gene>
    <name evidence="3" type="ORF">GUITHDRAFT_103934</name>
</gene>
<accession>L1JPJ7</accession>
<organism evidence="3">
    <name type="scientific">Guillardia theta (strain CCMP2712)</name>
    <name type="common">Cryptophyte</name>
    <dbReference type="NCBI Taxonomy" id="905079"/>
    <lineage>
        <taxon>Eukaryota</taxon>
        <taxon>Cryptophyceae</taxon>
        <taxon>Pyrenomonadales</taxon>
        <taxon>Geminigeraceae</taxon>
        <taxon>Guillardia</taxon>
    </lineage>
</organism>
<dbReference type="eggNOG" id="ENOG502RYTA">
    <property type="taxonomic scope" value="Eukaryota"/>
</dbReference>
<name>L1JPJ7_GUITC</name>
<proteinExistence type="predicted"/>
<evidence type="ECO:0000259" key="2">
    <source>
        <dbReference type="Pfam" id="PF00582"/>
    </source>
</evidence>
<dbReference type="HOGENOM" id="CLU_571692_0_0_1"/>
<dbReference type="KEGG" id="gtt:GUITHDRAFT_103934"/>
<reference evidence="5" key="2">
    <citation type="submission" date="2012-11" db="EMBL/GenBank/DDBJ databases">
        <authorList>
            <person name="Kuo A."/>
            <person name="Curtis B.A."/>
            <person name="Tanifuji G."/>
            <person name="Burki F."/>
            <person name="Gruber A."/>
            <person name="Irimia M."/>
            <person name="Maruyama S."/>
            <person name="Arias M.C."/>
            <person name="Ball S.G."/>
            <person name="Gile G.H."/>
            <person name="Hirakawa Y."/>
            <person name="Hopkins J.F."/>
            <person name="Rensing S.A."/>
            <person name="Schmutz J."/>
            <person name="Symeonidi A."/>
            <person name="Elias M."/>
            <person name="Eveleigh R.J."/>
            <person name="Herman E.K."/>
            <person name="Klute M.J."/>
            <person name="Nakayama T."/>
            <person name="Obornik M."/>
            <person name="Reyes-Prieto A."/>
            <person name="Armbrust E.V."/>
            <person name="Aves S.J."/>
            <person name="Beiko R.G."/>
            <person name="Coutinho P."/>
            <person name="Dacks J.B."/>
            <person name="Durnford D.G."/>
            <person name="Fast N.M."/>
            <person name="Green B.R."/>
            <person name="Grisdale C."/>
            <person name="Hempe F."/>
            <person name="Henrissat B."/>
            <person name="Hoppner M.P."/>
            <person name="Ishida K.-I."/>
            <person name="Kim E."/>
            <person name="Koreny L."/>
            <person name="Kroth P.G."/>
            <person name="Liu Y."/>
            <person name="Malik S.-B."/>
            <person name="Maier U.G."/>
            <person name="McRose D."/>
            <person name="Mock T."/>
            <person name="Neilson J.A."/>
            <person name="Onodera N.T."/>
            <person name="Poole A.M."/>
            <person name="Pritham E.J."/>
            <person name="Richards T.A."/>
            <person name="Rocap G."/>
            <person name="Roy S.W."/>
            <person name="Sarai C."/>
            <person name="Schaack S."/>
            <person name="Shirato S."/>
            <person name="Slamovits C.H."/>
            <person name="Spencer D.F."/>
            <person name="Suzuki S."/>
            <person name="Worden A.Z."/>
            <person name="Zauner S."/>
            <person name="Barry K."/>
            <person name="Bell C."/>
            <person name="Bharti A.K."/>
            <person name="Crow J.A."/>
            <person name="Grimwood J."/>
            <person name="Kramer R."/>
            <person name="Lindquist E."/>
            <person name="Lucas S."/>
            <person name="Salamov A."/>
            <person name="McFadden G.I."/>
            <person name="Lane C.E."/>
            <person name="Keeling P.J."/>
            <person name="Gray M.W."/>
            <person name="Grigoriev I.V."/>
            <person name="Archibald J.M."/>
        </authorList>
    </citation>
    <scope>NUCLEOTIDE SEQUENCE</scope>
    <source>
        <strain evidence="5">CCMP2712</strain>
    </source>
</reference>
<dbReference type="GeneID" id="17306953"/>
<dbReference type="InterPro" id="IPR014729">
    <property type="entry name" value="Rossmann-like_a/b/a_fold"/>
</dbReference>
<dbReference type="Gene3D" id="3.40.50.620">
    <property type="entry name" value="HUPs"/>
    <property type="match status" value="2"/>
</dbReference>
<dbReference type="EMBL" id="JH992979">
    <property type="protein sequence ID" value="EKX50120.1"/>
    <property type="molecule type" value="Genomic_DNA"/>
</dbReference>
<sequence>MTTQYNAQSWCQRHDAPARTIAMAVNDTAETRAAFAWARANLFRKQDLVILVHAYDRDTVFGTNANRELGVKVLLKYENLCNAKGVNYRVVLAQGSPEVVISEATKTNSCDMCVIGSRGLNTFKRAVLGSVSSKVAQLCTCPVMVIKKPKDEAGAFLTVLPRRVFFHVECTNASKLAFDWAASKLLCRDIDEVYLVITTKAVRKSLILRPRSTSSLQEDELARIEVEILSDVFEKKCNELGIKSVKRLRATGPVAESLMKVAMENCCDVLVAGRDLSKKAEDPALYAVHNASFAVISLGTNAESRPVSVPANFADYASGERTEELHSAECLFSHVDEDYEPLNKTFNESSAMPAPLGSFERMPIEDGPDDMPVFHPSNTEDMPAGVQSENFVSSLPSLENLLNNLETIDDMPRSRRFEEEPVTKSSQPLGLKRITTRSLLRSDSGSDILSESPCKSDIVDEPWMGHGHFSSGEPVTAS</sequence>
<dbReference type="SUPFAM" id="SSF52402">
    <property type="entry name" value="Adenine nucleotide alpha hydrolases-like"/>
    <property type="match status" value="2"/>
</dbReference>
<feature type="domain" description="UspA" evidence="2">
    <location>
        <begin position="19"/>
        <end position="147"/>
    </location>
</feature>
<evidence type="ECO:0000313" key="5">
    <source>
        <dbReference type="Proteomes" id="UP000011087"/>
    </source>
</evidence>
<feature type="region of interest" description="Disordered" evidence="1">
    <location>
        <begin position="442"/>
        <end position="478"/>
    </location>
</feature>
<evidence type="ECO:0000313" key="3">
    <source>
        <dbReference type="EMBL" id="EKX50120.1"/>
    </source>
</evidence>
<evidence type="ECO:0000313" key="4">
    <source>
        <dbReference type="EnsemblProtists" id="EKX50120"/>
    </source>
</evidence>
<dbReference type="Proteomes" id="UP000011087">
    <property type="component" value="Unassembled WGS sequence"/>
</dbReference>
<dbReference type="RefSeq" id="XP_005837100.1">
    <property type="nucleotide sequence ID" value="XM_005837043.1"/>
</dbReference>
<dbReference type="AlphaFoldDB" id="L1JPJ7"/>
<dbReference type="OrthoDB" id="843225at2759"/>
<keyword evidence="5" id="KW-1185">Reference proteome</keyword>
<evidence type="ECO:0000256" key="1">
    <source>
        <dbReference type="SAM" id="MobiDB-lite"/>
    </source>
</evidence>
<dbReference type="PANTHER" id="PTHR31964:SF113">
    <property type="entry name" value="USPA DOMAIN-CONTAINING PROTEIN"/>
    <property type="match status" value="1"/>
</dbReference>
<dbReference type="PANTHER" id="PTHR31964">
    <property type="entry name" value="ADENINE NUCLEOTIDE ALPHA HYDROLASES-LIKE SUPERFAMILY PROTEIN"/>
    <property type="match status" value="1"/>
</dbReference>
<protein>
    <recommendedName>
        <fullName evidence="2">UspA domain-containing protein</fullName>
    </recommendedName>
</protein>
<dbReference type="Pfam" id="PF00582">
    <property type="entry name" value="Usp"/>
    <property type="match status" value="1"/>
</dbReference>
<dbReference type="InterPro" id="IPR006016">
    <property type="entry name" value="UspA"/>
</dbReference>
<reference evidence="4" key="3">
    <citation type="submission" date="2015-06" db="UniProtKB">
        <authorList>
            <consortium name="EnsemblProtists"/>
        </authorList>
    </citation>
    <scope>IDENTIFICATION</scope>
</reference>
<reference evidence="3 5" key="1">
    <citation type="journal article" date="2012" name="Nature">
        <title>Algal genomes reveal evolutionary mosaicism and the fate of nucleomorphs.</title>
        <authorList>
            <consortium name="DOE Joint Genome Institute"/>
            <person name="Curtis B.A."/>
            <person name="Tanifuji G."/>
            <person name="Burki F."/>
            <person name="Gruber A."/>
            <person name="Irimia M."/>
            <person name="Maruyama S."/>
            <person name="Arias M.C."/>
            <person name="Ball S.G."/>
            <person name="Gile G.H."/>
            <person name="Hirakawa Y."/>
            <person name="Hopkins J.F."/>
            <person name="Kuo A."/>
            <person name="Rensing S.A."/>
            <person name="Schmutz J."/>
            <person name="Symeonidi A."/>
            <person name="Elias M."/>
            <person name="Eveleigh R.J."/>
            <person name="Herman E.K."/>
            <person name="Klute M.J."/>
            <person name="Nakayama T."/>
            <person name="Obornik M."/>
            <person name="Reyes-Prieto A."/>
            <person name="Armbrust E.V."/>
            <person name="Aves S.J."/>
            <person name="Beiko R.G."/>
            <person name="Coutinho P."/>
            <person name="Dacks J.B."/>
            <person name="Durnford D.G."/>
            <person name="Fast N.M."/>
            <person name="Green B.R."/>
            <person name="Grisdale C.J."/>
            <person name="Hempel F."/>
            <person name="Henrissat B."/>
            <person name="Hoppner M.P."/>
            <person name="Ishida K."/>
            <person name="Kim E."/>
            <person name="Koreny L."/>
            <person name="Kroth P.G."/>
            <person name="Liu Y."/>
            <person name="Malik S.B."/>
            <person name="Maier U.G."/>
            <person name="McRose D."/>
            <person name="Mock T."/>
            <person name="Neilson J.A."/>
            <person name="Onodera N.T."/>
            <person name="Poole A.M."/>
            <person name="Pritham E.J."/>
            <person name="Richards T.A."/>
            <person name="Rocap G."/>
            <person name="Roy S.W."/>
            <person name="Sarai C."/>
            <person name="Schaack S."/>
            <person name="Shirato S."/>
            <person name="Slamovits C.H."/>
            <person name="Spencer D.F."/>
            <person name="Suzuki S."/>
            <person name="Worden A.Z."/>
            <person name="Zauner S."/>
            <person name="Barry K."/>
            <person name="Bell C."/>
            <person name="Bharti A.K."/>
            <person name="Crow J.A."/>
            <person name="Grimwood J."/>
            <person name="Kramer R."/>
            <person name="Lindquist E."/>
            <person name="Lucas S."/>
            <person name="Salamov A."/>
            <person name="McFadden G.I."/>
            <person name="Lane C.E."/>
            <person name="Keeling P.J."/>
            <person name="Gray M.W."/>
            <person name="Grigoriev I.V."/>
            <person name="Archibald J.M."/>
        </authorList>
    </citation>
    <scope>NUCLEOTIDE SEQUENCE</scope>
    <source>
        <strain evidence="3 5">CCMP2712</strain>
    </source>
</reference>
<dbReference type="PRINTS" id="PR01438">
    <property type="entry name" value="UNVRSLSTRESS"/>
</dbReference>
<dbReference type="InterPro" id="IPR006015">
    <property type="entry name" value="Universal_stress_UspA"/>
</dbReference>
<dbReference type="PaxDb" id="55529-EKX50120"/>
<dbReference type="CDD" id="cd23659">
    <property type="entry name" value="USP_At3g01520-like"/>
    <property type="match status" value="1"/>
</dbReference>
<dbReference type="EnsemblProtists" id="EKX50120">
    <property type="protein sequence ID" value="EKX50120"/>
    <property type="gene ID" value="GUITHDRAFT_103934"/>
</dbReference>